<sequence length="490" mass="56269">MKRYKERRCKRKKLVNLLFKNYIVAFFIAFSLLIVAGFTVFTVAVIYYDILTGDEVTASVFFRDNYKEIKSNAVTSKNGFIYVFDKFGNLLHTKYNKTNFNYKAYNPDTLLTLAYKNNFELETAKNNFSLNYNDYIVKVGYNKKSNYILMVGFPQKTADFFTTKDRKITGVEFAIISISICSLLFFILFVIYSKITSRFFIKPLNILIDGAETFAAGDYSARIVLKTTNEFQDLGDTLNLMASRISEEQYLKEKSELSRKKLILDVSHDLKNPLSNIMGYADYLVNTPEISQDEMNKYLDIIQRNSVRANNLIQNLFEFSKFDSVDFHLDLQPGDICEFTRELIASYIPLFEEKNFDYDFEIPEEKILILMDSKHLDRALSNLILNSLKYNPASTKFSIDIETDDNNLYLLISDNGIGIPKEKIDTIFDPFVRVDESRNSESGGTGLGLSITQSIISKHNGTIELISGSDEGCLFKITIPLYMSNVECKE</sequence>
<dbReference type="Proteomes" id="UP001058074">
    <property type="component" value="Unassembled WGS sequence"/>
</dbReference>
<reference evidence="1" key="1">
    <citation type="journal article" date="2025" name="Int. J. Syst. Evol. Microbiol.">
        <title>Inconstantimicrobium mannanitabidum sp. nov., a novel member of the family Clostridiaceae isolated from anoxic soil under the treatment of reductive soil disinfestation.</title>
        <authorList>
            <person name="Ueki A."/>
            <person name="Tonouchi A."/>
            <person name="Honma S."/>
            <person name="Kaku N."/>
            <person name="Ueki K."/>
        </authorList>
    </citation>
    <scope>NUCLEOTIDE SEQUENCE</scope>
    <source>
        <strain evidence="1">TW13</strain>
    </source>
</reference>
<organism evidence="1 2">
    <name type="scientific">Inconstantimicrobium mannanitabidum</name>
    <dbReference type="NCBI Taxonomy" id="1604901"/>
    <lineage>
        <taxon>Bacteria</taxon>
        <taxon>Bacillati</taxon>
        <taxon>Bacillota</taxon>
        <taxon>Clostridia</taxon>
        <taxon>Eubacteriales</taxon>
        <taxon>Clostridiaceae</taxon>
        <taxon>Inconstantimicrobium</taxon>
    </lineage>
</organism>
<gene>
    <name evidence="1" type="ORF">rsdtw13_20820</name>
</gene>
<protein>
    <submittedName>
        <fullName evidence="1">Uncharacterized protein</fullName>
    </submittedName>
</protein>
<evidence type="ECO:0000313" key="1">
    <source>
        <dbReference type="EMBL" id="GKX66824.1"/>
    </source>
</evidence>
<keyword evidence="2" id="KW-1185">Reference proteome</keyword>
<name>A0ACB5RC49_9CLOT</name>
<dbReference type="EMBL" id="BROD01000001">
    <property type="protein sequence ID" value="GKX66824.1"/>
    <property type="molecule type" value="Genomic_DNA"/>
</dbReference>
<accession>A0ACB5RC49</accession>
<evidence type="ECO:0000313" key="2">
    <source>
        <dbReference type="Proteomes" id="UP001058074"/>
    </source>
</evidence>
<comment type="caution">
    <text evidence="1">The sequence shown here is derived from an EMBL/GenBank/DDBJ whole genome shotgun (WGS) entry which is preliminary data.</text>
</comment>
<proteinExistence type="predicted"/>